<evidence type="ECO:0000313" key="7">
    <source>
        <dbReference type="Proteomes" id="UP000308760"/>
    </source>
</evidence>
<dbReference type="GO" id="GO:0000976">
    <property type="term" value="F:transcription cis-regulatory region binding"/>
    <property type="evidence" value="ECO:0007669"/>
    <property type="project" value="TreeGrafter"/>
</dbReference>
<feature type="domain" description="HTH tetR-type" evidence="5">
    <location>
        <begin position="2"/>
        <end position="62"/>
    </location>
</feature>
<protein>
    <submittedName>
        <fullName evidence="6">TetR/AcrR family transcriptional regulator</fullName>
    </submittedName>
</protein>
<dbReference type="EMBL" id="STGY01000054">
    <property type="protein sequence ID" value="THV40870.1"/>
    <property type="molecule type" value="Genomic_DNA"/>
</dbReference>
<keyword evidence="1" id="KW-0805">Transcription regulation</keyword>
<organism evidence="6 7">
    <name type="scientific">Glycomyces buryatensis</name>
    <dbReference type="NCBI Taxonomy" id="2570927"/>
    <lineage>
        <taxon>Bacteria</taxon>
        <taxon>Bacillati</taxon>
        <taxon>Actinomycetota</taxon>
        <taxon>Actinomycetes</taxon>
        <taxon>Glycomycetales</taxon>
        <taxon>Glycomycetaceae</taxon>
        <taxon>Glycomyces</taxon>
    </lineage>
</organism>
<dbReference type="Gene3D" id="1.10.357.10">
    <property type="entry name" value="Tetracycline Repressor, domain 2"/>
    <property type="match status" value="1"/>
</dbReference>
<sequence>MTSTREAMVGAAAQLLDEGGVEAVTLRDVGRLVGLSHNAPYKHFAGKEALLAAVAARELQGLHSALSESPRAPLRTVLHDYIDWALRYPARFKLVFGPWTIDSDELAEAATLTQSSFLDLVATAQADGALPPGDTVRLASLLRALTHGAADLALAGHMNGEGKGNASPAELVDDLLGYLRDATAGK</sequence>
<dbReference type="InterPro" id="IPR025996">
    <property type="entry name" value="MT1864/Rv1816-like_C"/>
</dbReference>
<dbReference type="Pfam" id="PF00440">
    <property type="entry name" value="TetR_N"/>
    <property type="match status" value="1"/>
</dbReference>
<proteinExistence type="predicted"/>
<feature type="DNA-binding region" description="H-T-H motif" evidence="4">
    <location>
        <begin position="25"/>
        <end position="44"/>
    </location>
</feature>
<evidence type="ECO:0000256" key="4">
    <source>
        <dbReference type="PROSITE-ProRule" id="PRU00335"/>
    </source>
</evidence>
<dbReference type="AlphaFoldDB" id="A0A4S8Q9G4"/>
<evidence type="ECO:0000259" key="5">
    <source>
        <dbReference type="PROSITE" id="PS50977"/>
    </source>
</evidence>
<dbReference type="PROSITE" id="PS50977">
    <property type="entry name" value="HTH_TETR_2"/>
    <property type="match status" value="1"/>
</dbReference>
<keyword evidence="2 4" id="KW-0238">DNA-binding</keyword>
<dbReference type="SUPFAM" id="SSF48498">
    <property type="entry name" value="Tetracyclin repressor-like, C-terminal domain"/>
    <property type="match status" value="1"/>
</dbReference>
<dbReference type="PANTHER" id="PTHR30055:SF220">
    <property type="entry name" value="TETR-FAMILY REGULATORY PROTEIN"/>
    <property type="match status" value="1"/>
</dbReference>
<keyword evidence="7" id="KW-1185">Reference proteome</keyword>
<evidence type="ECO:0000256" key="3">
    <source>
        <dbReference type="ARBA" id="ARBA00023163"/>
    </source>
</evidence>
<keyword evidence="3" id="KW-0804">Transcription</keyword>
<dbReference type="Pfam" id="PF13305">
    <property type="entry name" value="TetR_C_33"/>
    <property type="match status" value="1"/>
</dbReference>
<evidence type="ECO:0000313" key="6">
    <source>
        <dbReference type="EMBL" id="THV40870.1"/>
    </source>
</evidence>
<accession>A0A4S8Q9G4</accession>
<comment type="caution">
    <text evidence="6">The sequence shown here is derived from an EMBL/GenBank/DDBJ whole genome shotgun (WGS) entry which is preliminary data.</text>
</comment>
<dbReference type="OrthoDB" id="3173376at2"/>
<evidence type="ECO:0000256" key="1">
    <source>
        <dbReference type="ARBA" id="ARBA00023015"/>
    </source>
</evidence>
<dbReference type="PANTHER" id="PTHR30055">
    <property type="entry name" value="HTH-TYPE TRANSCRIPTIONAL REGULATOR RUTR"/>
    <property type="match status" value="1"/>
</dbReference>
<dbReference type="GO" id="GO:0003700">
    <property type="term" value="F:DNA-binding transcription factor activity"/>
    <property type="evidence" value="ECO:0007669"/>
    <property type="project" value="TreeGrafter"/>
</dbReference>
<dbReference type="InterPro" id="IPR036271">
    <property type="entry name" value="Tet_transcr_reg_TetR-rel_C_sf"/>
</dbReference>
<dbReference type="InterPro" id="IPR050109">
    <property type="entry name" value="HTH-type_TetR-like_transc_reg"/>
</dbReference>
<dbReference type="InterPro" id="IPR001647">
    <property type="entry name" value="HTH_TetR"/>
</dbReference>
<reference evidence="7" key="1">
    <citation type="submission" date="2019-04" db="EMBL/GenBank/DDBJ databases">
        <title>Nocardioides xinjiangensis sp. nov.</title>
        <authorList>
            <person name="Liu S."/>
        </authorList>
    </citation>
    <scope>NUCLEOTIDE SEQUENCE [LARGE SCALE GENOMIC DNA]</scope>
    <source>
        <strain evidence="7">18</strain>
    </source>
</reference>
<dbReference type="PRINTS" id="PR00455">
    <property type="entry name" value="HTHTETR"/>
</dbReference>
<name>A0A4S8Q9G4_9ACTN</name>
<dbReference type="RefSeq" id="WP_136535066.1">
    <property type="nucleotide sequence ID" value="NZ_STGY01000054.1"/>
</dbReference>
<dbReference type="Proteomes" id="UP000308760">
    <property type="component" value="Unassembled WGS sequence"/>
</dbReference>
<gene>
    <name evidence="6" type="ORF">FAB82_13530</name>
</gene>
<dbReference type="SUPFAM" id="SSF46689">
    <property type="entry name" value="Homeodomain-like"/>
    <property type="match status" value="1"/>
</dbReference>
<reference evidence="6 7" key="2">
    <citation type="submission" date="2019-05" db="EMBL/GenBank/DDBJ databases">
        <title>Glycomyces buryatensis sp. nov.</title>
        <authorList>
            <person name="Nikitina E."/>
        </authorList>
    </citation>
    <scope>NUCLEOTIDE SEQUENCE [LARGE SCALE GENOMIC DNA]</scope>
    <source>
        <strain evidence="6 7">18</strain>
    </source>
</reference>
<evidence type="ECO:0000256" key="2">
    <source>
        <dbReference type="ARBA" id="ARBA00023125"/>
    </source>
</evidence>
<dbReference type="InterPro" id="IPR009057">
    <property type="entry name" value="Homeodomain-like_sf"/>
</dbReference>